<reference evidence="1 2" key="1">
    <citation type="submission" date="2019-02" db="EMBL/GenBank/DDBJ databases">
        <title>Deep-cultivation of Planctomycetes and their phenomic and genomic characterization uncovers novel biology.</title>
        <authorList>
            <person name="Wiegand S."/>
            <person name="Jogler M."/>
            <person name="Boedeker C."/>
            <person name="Pinto D."/>
            <person name="Vollmers J."/>
            <person name="Rivas-Marin E."/>
            <person name="Kohn T."/>
            <person name="Peeters S.H."/>
            <person name="Heuer A."/>
            <person name="Rast P."/>
            <person name="Oberbeckmann S."/>
            <person name="Bunk B."/>
            <person name="Jeske O."/>
            <person name="Meyerdierks A."/>
            <person name="Storesund J.E."/>
            <person name="Kallscheuer N."/>
            <person name="Luecker S."/>
            <person name="Lage O.M."/>
            <person name="Pohl T."/>
            <person name="Merkel B.J."/>
            <person name="Hornburger P."/>
            <person name="Mueller R.-W."/>
            <person name="Bruemmer F."/>
            <person name="Labrenz M."/>
            <person name="Spormann A.M."/>
            <person name="Op den Camp H."/>
            <person name="Overmann J."/>
            <person name="Amann R."/>
            <person name="Jetten M.S.M."/>
            <person name="Mascher T."/>
            <person name="Medema M.H."/>
            <person name="Devos D.P."/>
            <person name="Kaster A.-K."/>
            <person name="Ovreas L."/>
            <person name="Rohde M."/>
            <person name="Galperin M.Y."/>
            <person name="Jogler C."/>
        </authorList>
    </citation>
    <scope>NUCLEOTIDE SEQUENCE [LARGE SCALE GENOMIC DNA]</scope>
    <source>
        <strain evidence="1 2">HG15A2</strain>
    </source>
</reference>
<organism evidence="1 2">
    <name type="scientific">Adhaeretor mobilis</name>
    <dbReference type="NCBI Taxonomy" id="1930276"/>
    <lineage>
        <taxon>Bacteria</taxon>
        <taxon>Pseudomonadati</taxon>
        <taxon>Planctomycetota</taxon>
        <taxon>Planctomycetia</taxon>
        <taxon>Pirellulales</taxon>
        <taxon>Lacipirellulaceae</taxon>
        <taxon>Adhaeretor</taxon>
    </lineage>
</organism>
<proteinExistence type="predicted"/>
<protein>
    <submittedName>
        <fullName evidence="1">Uncharacterized protein</fullName>
    </submittedName>
</protein>
<dbReference type="KEGG" id="amob:HG15A2_37020"/>
<accession>A0A517MZQ4</accession>
<dbReference type="Proteomes" id="UP000319852">
    <property type="component" value="Chromosome"/>
</dbReference>
<gene>
    <name evidence="1" type="ORF">HG15A2_37020</name>
</gene>
<dbReference type="RefSeq" id="WP_218932053.1">
    <property type="nucleotide sequence ID" value="NZ_CP036263.1"/>
</dbReference>
<sequence>MNDAVRLIKHVSFDVDRHYDDLPEKGRAEVDRVVLEAIWAGIESEDNQRDFDQGFAGAKSTLVKKIARKLPHLDGASATELVTSAFVDYGLRAHQYLAGCIQAIMQDFRNGLEVPLNEHESKVFELLYNSQDAFGGLPLILLGERLDTVRLVIRELLCASDEL</sequence>
<keyword evidence="2" id="KW-1185">Reference proteome</keyword>
<evidence type="ECO:0000313" key="2">
    <source>
        <dbReference type="Proteomes" id="UP000319852"/>
    </source>
</evidence>
<evidence type="ECO:0000313" key="1">
    <source>
        <dbReference type="EMBL" id="QDT00366.1"/>
    </source>
</evidence>
<dbReference type="EMBL" id="CP036263">
    <property type="protein sequence ID" value="QDT00366.1"/>
    <property type="molecule type" value="Genomic_DNA"/>
</dbReference>
<dbReference type="AlphaFoldDB" id="A0A517MZQ4"/>
<name>A0A517MZQ4_9BACT</name>